<name>A0A915EL35_9BILA</name>
<reference evidence="3" key="1">
    <citation type="submission" date="2022-11" db="UniProtKB">
        <authorList>
            <consortium name="WormBaseParasite"/>
        </authorList>
    </citation>
    <scope>IDENTIFICATION</scope>
</reference>
<evidence type="ECO:0000259" key="1">
    <source>
        <dbReference type="Pfam" id="PF02457"/>
    </source>
</evidence>
<dbReference type="AlphaFoldDB" id="A0A915EL35"/>
<proteinExistence type="predicted"/>
<protein>
    <submittedName>
        <fullName evidence="3">DAC domain-containing protein</fullName>
    </submittedName>
</protein>
<accession>A0A915EL35</accession>
<dbReference type="Pfam" id="PF02457">
    <property type="entry name" value="DAC"/>
    <property type="match status" value="1"/>
</dbReference>
<dbReference type="SUPFAM" id="SSF143597">
    <property type="entry name" value="YojJ-like"/>
    <property type="match status" value="1"/>
</dbReference>
<feature type="domain" description="DAC" evidence="1">
    <location>
        <begin position="152"/>
        <end position="241"/>
    </location>
</feature>
<dbReference type="Gene3D" id="3.40.1700.10">
    <property type="entry name" value="DNA integrity scanning protein, DisA, N-terminal domain"/>
    <property type="match status" value="1"/>
</dbReference>
<sequence>MAVLEINCMTDNCSNEAVIDINEDPPLILEQFFSVRASYSPGLLLTLIKAPPFKEDEKSYIYVVTSTLTIYAQGISQEDGFKNEYWPEIITDKDKPDDIKEFFNSLEKGIDWPSVIKPRADRFLKEGKSPGLMDNEKLSLFISQLVMKVLFDLSSNGISALMIIDPQKDDQKIFESLLKNAIALNADFSANLLYAIFDESTPLHDLSVNVRIYPAINKVTIHSASIKLPMADDEEVIREFGRMTIGPKGHVTGQLLEAANCLNMPLL</sequence>
<dbReference type="WBParaSite" id="jg7037">
    <property type="protein sequence ID" value="jg7037"/>
    <property type="gene ID" value="jg7037"/>
</dbReference>
<keyword evidence="2" id="KW-1185">Reference proteome</keyword>
<dbReference type="Proteomes" id="UP000887574">
    <property type="component" value="Unplaced"/>
</dbReference>
<dbReference type="InterPro" id="IPR003390">
    <property type="entry name" value="DNA_integrity_scan_DisA_N"/>
</dbReference>
<evidence type="ECO:0000313" key="3">
    <source>
        <dbReference type="WBParaSite" id="jg7037"/>
    </source>
</evidence>
<organism evidence="2 3">
    <name type="scientific">Ditylenchus dipsaci</name>
    <dbReference type="NCBI Taxonomy" id="166011"/>
    <lineage>
        <taxon>Eukaryota</taxon>
        <taxon>Metazoa</taxon>
        <taxon>Ecdysozoa</taxon>
        <taxon>Nematoda</taxon>
        <taxon>Chromadorea</taxon>
        <taxon>Rhabditida</taxon>
        <taxon>Tylenchina</taxon>
        <taxon>Tylenchomorpha</taxon>
        <taxon>Sphaerularioidea</taxon>
        <taxon>Anguinidae</taxon>
        <taxon>Anguininae</taxon>
        <taxon>Ditylenchus</taxon>
    </lineage>
</organism>
<evidence type="ECO:0000313" key="2">
    <source>
        <dbReference type="Proteomes" id="UP000887574"/>
    </source>
</evidence>
<dbReference type="InterPro" id="IPR036888">
    <property type="entry name" value="DNA_integrity_DisA_N_sf"/>
</dbReference>